<name>A0ABT8DRP2_9BURK</name>
<feature type="transmembrane region" description="Helical" evidence="1">
    <location>
        <begin position="47"/>
        <end position="65"/>
    </location>
</feature>
<keyword evidence="1" id="KW-0472">Membrane</keyword>
<evidence type="ECO:0000256" key="1">
    <source>
        <dbReference type="SAM" id="Phobius"/>
    </source>
</evidence>
<keyword evidence="1" id="KW-1133">Transmembrane helix</keyword>
<protein>
    <submittedName>
        <fullName evidence="2">Uncharacterized protein</fullName>
    </submittedName>
</protein>
<evidence type="ECO:0000313" key="3">
    <source>
        <dbReference type="Proteomes" id="UP001228044"/>
    </source>
</evidence>
<dbReference type="EMBL" id="JAUHHC010000002">
    <property type="protein sequence ID" value="MDN3920643.1"/>
    <property type="molecule type" value="Genomic_DNA"/>
</dbReference>
<reference evidence="2 3" key="1">
    <citation type="submission" date="2023-06" db="EMBL/GenBank/DDBJ databases">
        <title>Pelomonas sp. PFR6 16S ribosomal RNA gene Genome sequencing and assembly.</title>
        <authorList>
            <person name="Woo H."/>
        </authorList>
    </citation>
    <scope>NUCLEOTIDE SEQUENCE [LARGE SCALE GENOMIC DNA]</scope>
    <source>
        <strain evidence="2 3">PFR6</strain>
    </source>
</reference>
<accession>A0ABT8DRP2</accession>
<organism evidence="2 3">
    <name type="scientific">Roseateles violae</name>
    <dbReference type="NCBI Taxonomy" id="3058042"/>
    <lineage>
        <taxon>Bacteria</taxon>
        <taxon>Pseudomonadati</taxon>
        <taxon>Pseudomonadota</taxon>
        <taxon>Betaproteobacteria</taxon>
        <taxon>Burkholderiales</taxon>
        <taxon>Sphaerotilaceae</taxon>
        <taxon>Roseateles</taxon>
    </lineage>
</organism>
<keyword evidence="3" id="KW-1185">Reference proteome</keyword>
<keyword evidence="1" id="KW-0812">Transmembrane</keyword>
<dbReference type="RefSeq" id="WP_290358929.1">
    <property type="nucleotide sequence ID" value="NZ_JAUHHC010000002.1"/>
</dbReference>
<gene>
    <name evidence="2" type="ORF">QWJ38_10165</name>
</gene>
<proteinExistence type="predicted"/>
<comment type="caution">
    <text evidence="2">The sequence shown here is derived from an EMBL/GenBank/DDBJ whole genome shotgun (WGS) entry which is preliminary data.</text>
</comment>
<dbReference type="Proteomes" id="UP001228044">
    <property type="component" value="Unassembled WGS sequence"/>
</dbReference>
<sequence length="66" mass="7309">MSSTARLHPPDSKLIDQALRRHLQQCHAARGRWFGAAMLAEQIHHLVLPRFATTVALAALLLILAC</sequence>
<evidence type="ECO:0000313" key="2">
    <source>
        <dbReference type="EMBL" id="MDN3920643.1"/>
    </source>
</evidence>